<comment type="caution">
    <text evidence="1">The sequence shown here is derived from an EMBL/GenBank/DDBJ whole genome shotgun (WGS) entry which is preliminary data.</text>
</comment>
<evidence type="ECO:0000313" key="2">
    <source>
        <dbReference type="Proteomes" id="UP000824881"/>
    </source>
</evidence>
<evidence type="ECO:0000313" key="1">
    <source>
        <dbReference type="EMBL" id="KAG9220191.1"/>
    </source>
</evidence>
<accession>A0ACB7ISZ8</accession>
<proteinExistence type="predicted"/>
<protein>
    <submittedName>
        <fullName evidence="1">Uncharacterized protein</fullName>
    </submittedName>
</protein>
<reference evidence="1 2" key="1">
    <citation type="journal article" date="2021" name="Appl. Environ. Microbiol.">
        <title>Genetic linkage and physical mapping for an oyster mushroom Pleurotus cornucopiae and QTL analysis for the trait cap color.</title>
        <authorList>
            <person name="Zhang Y."/>
            <person name="Gao W."/>
            <person name="Sonnenberg A."/>
            <person name="Chen Q."/>
            <person name="Zhang J."/>
            <person name="Huang C."/>
        </authorList>
    </citation>
    <scope>NUCLEOTIDE SEQUENCE [LARGE SCALE GENOMIC DNA]</scope>
    <source>
        <strain evidence="1">CCMSSC00406</strain>
    </source>
</reference>
<dbReference type="Proteomes" id="UP000824881">
    <property type="component" value="Unassembled WGS sequence"/>
</dbReference>
<sequence>MTELSMLKRGLEILQHATRKRKEEIQTRIRQKKPITEEEETWLHGEGNNVDGEVLIALLESAQDYAITFAALDKSQQAIAQRLRDAGTVKPPGKKRKRPSQSAADSKKKPKAAVAPQPVFTKKENATVAQRVEILDWMTKNPQESQASTAAHWDKIYPNLQLRQPTISSWRSDEAKWRQRHEQTKGQAHKAKRIRQVEHPEVDMMLELWVAQAMSNGVAVLTGEIIRQKWTRFADMAGIPDDERLALSERWLTSFKRRCGLKEFKRHGEAGSAKPTDVEAERKRIRNIISEGKYELKDIFNMDETGLFYAMPPDRGLRDKPSAGVKGNKKRLTYALTVNASGSEKHTPLVIGQAAKPRAFQRKTGAQLGFYYRNNAKAWMVTTIYQEWIKDWDKKLRQEGRQILLLQDNFSAHNPPDDLTNIRVENFAPNLTAHVQPDDQGIIRCFKAHYRSQFTNRAIDRYDSDVPSADIYQIDQLEAMRIADVAWNHVDVSTIRNCWAKAGIIPNSLSSGVHSTPPRVPVSFLLNVDPRDDSPAEQHLNESLKQLQTCGVLRQNNMMDLNELLNPFEEQVLVNQTSEEDIFGAVTSQSALADELIDDTSDDEQIVPKPSRKDALVAASVLRGYISNIDSPLCRRLEESLASFGIQTRYEVSRTLKPTKISDHFARI</sequence>
<organism evidence="1 2">
    <name type="scientific">Pleurotus cornucopiae</name>
    <name type="common">Cornucopia mushroom</name>
    <dbReference type="NCBI Taxonomy" id="5321"/>
    <lineage>
        <taxon>Eukaryota</taxon>
        <taxon>Fungi</taxon>
        <taxon>Dikarya</taxon>
        <taxon>Basidiomycota</taxon>
        <taxon>Agaricomycotina</taxon>
        <taxon>Agaricomycetes</taxon>
        <taxon>Agaricomycetidae</taxon>
        <taxon>Agaricales</taxon>
        <taxon>Pleurotineae</taxon>
        <taxon>Pleurotaceae</taxon>
        <taxon>Pleurotus</taxon>
    </lineage>
</organism>
<keyword evidence="2" id="KW-1185">Reference proteome</keyword>
<gene>
    <name evidence="1" type="ORF">CCMSSC00406_0007114</name>
</gene>
<name>A0ACB7ISZ8_PLECO</name>
<dbReference type="EMBL" id="WQMT02000008">
    <property type="protein sequence ID" value="KAG9220191.1"/>
    <property type="molecule type" value="Genomic_DNA"/>
</dbReference>